<organism evidence="2 3">
    <name type="scientific">Planoprotostelium fungivorum</name>
    <dbReference type="NCBI Taxonomy" id="1890364"/>
    <lineage>
        <taxon>Eukaryota</taxon>
        <taxon>Amoebozoa</taxon>
        <taxon>Evosea</taxon>
        <taxon>Variosea</taxon>
        <taxon>Cavosteliida</taxon>
        <taxon>Cavosteliaceae</taxon>
        <taxon>Planoprotostelium</taxon>
    </lineage>
</organism>
<keyword evidence="1" id="KW-0812">Transmembrane</keyword>
<evidence type="ECO:0000313" key="3">
    <source>
        <dbReference type="Proteomes" id="UP000241769"/>
    </source>
</evidence>
<proteinExistence type="predicted"/>
<keyword evidence="1" id="KW-0472">Membrane</keyword>
<feature type="transmembrane region" description="Helical" evidence="1">
    <location>
        <begin position="383"/>
        <end position="408"/>
    </location>
</feature>
<evidence type="ECO:0000256" key="1">
    <source>
        <dbReference type="SAM" id="Phobius"/>
    </source>
</evidence>
<dbReference type="AlphaFoldDB" id="A0A2P6MY21"/>
<dbReference type="InParanoid" id="A0A2P6MY21"/>
<accession>A0A2P6MY21</accession>
<protein>
    <submittedName>
        <fullName evidence="2">Uncharacterized protein</fullName>
    </submittedName>
</protein>
<comment type="caution">
    <text evidence="2">The sequence shown here is derived from an EMBL/GenBank/DDBJ whole genome shotgun (WGS) entry which is preliminary data.</text>
</comment>
<dbReference type="Proteomes" id="UP000241769">
    <property type="component" value="Unassembled WGS sequence"/>
</dbReference>
<keyword evidence="3" id="KW-1185">Reference proteome</keyword>
<reference evidence="2 3" key="1">
    <citation type="journal article" date="2018" name="Genome Biol. Evol.">
        <title>Multiple Roots of Fruiting Body Formation in Amoebozoa.</title>
        <authorList>
            <person name="Hillmann F."/>
            <person name="Forbes G."/>
            <person name="Novohradska S."/>
            <person name="Ferling I."/>
            <person name="Riege K."/>
            <person name="Groth M."/>
            <person name="Westermann M."/>
            <person name="Marz M."/>
            <person name="Spaller T."/>
            <person name="Winckler T."/>
            <person name="Schaap P."/>
            <person name="Glockner G."/>
        </authorList>
    </citation>
    <scope>NUCLEOTIDE SEQUENCE [LARGE SCALE GENOMIC DNA]</scope>
    <source>
        <strain evidence="2 3">Jena</strain>
    </source>
</reference>
<evidence type="ECO:0000313" key="2">
    <source>
        <dbReference type="EMBL" id="PRP76588.1"/>
    </source>
</evidence>
<name>A0A2P6MY21_9EUKA</name>
<keyword evidence="1" id="KW-1133">Transmembrane helix</keyword>
<gene>
    <name evidence="2" type="ORF">PROFUN_15020</name>
</gene>
<sequence>MTPPSKYVSINRQMFIQTGFTLKTAQFIFSAVSLANAVLLLARICDVVLWASSGQGGWLTRLERKNDVRLRTDDIWSPCGAKEGSRSLNTSSSRTPFGCKRHAALLTTYDSSIYMSSDATLERQCSVLARDTCICILDHIYTMIFSSMSLSEQVKAETSHCATHALNVLLVHITPNMLKTFNAAKSSNITLSTIESSRDLIFRIVEEFRYEYQEIRKDHKKCNDLWKETKSICDDYMQLLGGLAVPDTLACLKSLEGQLMYLESATRVVNSSEGEVFEGGARMMLEYYQKGIRSTADRIILSTNEAREAQNQLLSSIRQLREAAEGTKTNMLESIRQSMIHTWSPITAGQGAAGAATIGTTLLIDSGLVSGSMIIGGITFPPLATVAAAGCMGFLLVALATVSIKYFFTKSRKQMIDDLDRLIDGMQCVSQLNQDLSAFIAEAVNGGKRLKEEDESGQKELSLNTLRSLIQTYESITKLSSTQKMPEMISPAWDVKCFNQRSGAVEACGAHNPKVVGSKPTFAIF</sequence>
<dbReference type="EMBL" id="MDYQ01000314">
    <property type="protein sequence ID" value="PRP76588.1"/>
    <property type="molecule type" value="Genomic_DNA"/>
</dbReference>